<keyword evidence="2" id="KW-0560">Oxidoreductase</keyword>
<dbReference type="SUPFAM" id="SSF69118">
    <property type="entry name" value="AhpD-like"/>
    <property type="match status" value="1"/>
</dbReference>
<feature type="domain" description="Carboxymuconolactone decarboxylase-like" evidence="1">
    <location>
        <begin position="28"/>
        <end position="106"/>
    </location>
</feature>
<evidence type="ECO:0000313" key="3">
    <source>
        <dbReference type="Proteomes" id="UP000062160"/>
    </source>
</evidence>
<dbReference type="PANTHER" id="PTHR33930">
    <property type="entry name" value="ALKYL HYDROPEROXIDE REDUCTASE AHPD"/>
    <property type="match status" value="1"/>
</dbReference>
<name>A0A0U9HFA3_9FIRM</name>
<dbReference type="EMBL" id="DF977001">
    <property type="protein sequence ID" value="GAQ25370.1"/>
    <property type="molecule type" value="Genomic_DNA"/>
</dbReference>
<dbReference type="InterPro" id="IPR004675">
    <property type="entry name" value="AhpD_core"/>
</dbReference>
<dbReference type="InterPro" id="IPR003779">
    <property type="entry name" value="CMD-like"/>
</dbReference>
<dbReference type="OrthoDB" id="9806086at2"/>
<reference evidence="2" key="1">
    <citation type="journal article" date="2016" name="Genome Announc.">
        <title>Draft Genome Sequence of the Syntrophic Lactate-Degrading Bacterium Tepidanaerobacter syntrophicus JLT.</title>
        <authorList>
            <person name="Matsuura N."/>
            <person name="Ohashi A."/>
            <person name="Tourlousse D.M."/>
            <person name="Sekiguchi Y."/>
        </authorList>
    </citation>
    <scope>NUCLEOTIDE SEQUENCE [LARGE SCALE GENOMIC DNA]</scope>
    <source>
        <strain evidence="2">JL</strain>
    </source>
</reference>
<evidence type="ECO:0000259" key="1">
    <source>
        <dbReference type="Pfam" id="PF02627"/>
    </source>
</evidence>
<keyword evidence="3" id="KW-1185">Reference proteome</keyword>
<dbReference type="GO" id="GO:0051920">
    <property type="term" value="F:peroxiredoxin activity"/>
    <property type="evidence" value="ECO:0007669"/>
    <property type="project" value="InterPro"/>
</dbReference>
<dbReference type="Gene3D" id="1.20.1290.10">
    <property type="entry name" value="AhpD-like"/>
    <property type="match status" value="1"/>
</dbReference>
<evidence type="ECO:0000313" key="2">
    <source>
        <dbReference type="EMBL" id="GAQ25370.1"/>
    </source>
</evidence>
<gene>
    <name evidence="2" type="ORF">TSYNT_7391</name>
</gene>
<accession>A0A0U9HFA3</accession>
<dbReference type="Proteomes" id="UP000062160">
    <property type="component" value="Unassembled WGS sequence"/>
</dbReference>
<sequence>MSKTPREYLNEFTQGLNDLAKTNRDNVKSFMNLLGVTYKPGALDTKTKELMSVAIAAYNRCEYCITYHVYKALEAGATREEIMEAAMVAVAFGGGPSMAYSVSLLKASIDEFEPDFKK</sequence>
<dbReference type="PANTHER" id="PTHR33930:SF2">
    <property type="entry name" value="BLR3452 PROTEIN"/>
    <property type="match status" value="1"/>
</dbReference>
<dbReference type="AlphaFoldDB" id="A0A0U9HFA3"/>
<proteinExistence type="predicted"/>
<dbReference type="NCBIfam" id="TIGR00778">
    <property type="entry name" value="ahpD_dom"/>
    <property type="match status" value="1"/>
</dbReference>
<keyword evidence="2" id="KW-0575">Peroxidase</keyword>
<organism evidence="2">
    <name type="scientific">Tepidanaerobacter syntrophicus</name>
    <dbReference type="NCBI Taxonomy" id="224999"/>
    <lineage>
        <taxon>Bacteria</taxon>
        <taxon>Bacillati</taxon>
        <taxon>Bacillota</taxon>
        <taxon>Clostridia</taxon>
        <taxon>Thermosediminibacterales</taxon>
        <taxon>Tepidanaerobacteraceae</taxon>
        <taxon>Tepidanaerobacter</taxon>
    </lineage>
</organism>
<dbReference type="STRING" id="224999.GCA_001485475_01386"/>
<protein>
    <submittedName>
        <fullName evidence="2">Alkylhydroperoxidase AhpD family core domain-containing protein</fullName>
    </submittedName>
</protein>
<dbReference type="RefSeq" id="WP_059032759.1">
    <property type="nucleotide sequence ID" value="NZ_BSDW01000001.1"/>
</dbReference>
<dbReference type="Pfam" id="PF02627">
    <property type="entry name" value="CMD"/>
    <property type="match status" value="1"/>
</dbReference>
<dbReference type="InterPro" id="IPR029032">
    <property type="entry name" value="AhpD-like"/>
</dbReference>